<accession>A0A562UXZ9</accession>
<gene>
    <name evidence="1" type="ORF">LX16_3918</name>
</gene>
<dbReference type="AlphaFoldDB" id="A0A562UXZ9"/>
<evidence type="ECO:0000313" key="1">
    <source>
        <dbReference type="EMBL" id="TWJ10501.1"/>
    </source>
</evidence>
<comment type="caution">
    <text evidence="1">The sequence shown here is derived from an EMBL/GenBank/DDBJ whole genome shotgun (WGS) entry which is preliminary data.</text>
</comment>
<evidence type="ECO:0000313" key="2">
    <source>
        <dbReference type="Proteomes" id="UP000321617"/>
    </source>
</evidence>
<dbReference type="EMBL" id="VLLL01000007">
    <property type="protein sequence ID" value="TWJ10501.1"/>
    <property type="molecule type" value="Genomic_DNA"/>
</dbReference>
<dbReference type="RefSeq" id="WP_147141087.1">
    <property type="nucleotide sequence ID" value="NZ_BAABIJ010000003.1"/>
</dbReference>
<name>A0A562UXZ9_9ACTN</name>
<sequence length="109" mass="11702">MSEQAFKLTTGDAMGLAGQQAGDSAQDMHTRLSQLIADMEEDHRAVSGNTLPAFRDARNDLTEAFNGLMRWCSQNGVDLSEGQQDAVTTDDEGQATFAAARTGLTINHV</sequence>
<keyword evidence="2" id="KW-1185">Reference proteome</keyword>
<reference evidence="1 2" key="1">
    <citation type="journal article" date="2013" name="Stand. Genomic Sci.">
        <title>Genomic Encyclopedia of Type Strains, Phase I: The one thousand microbial genomes (KMG-I) project.</title>
        <authorList>
            <person name="Kyrpides N.C."/>
            <person name="Woyke T."/>
            <person name="Eisen J.A."/>
            <person name="Garrity G."/>
            <person name="Lilburn T.G."/>
            <person name="Beck B.J."/>
            <person name="Whitman W.B."/>
            <person name="Hugenholtz P."/>
            <person name="Klenk H.P."/>
        </authorList>
    </citation>
    <scope>NUCLEOTIDE SEQUENCE [LARGE SCALE GENOMIC DNA]</scope>
    <source>
        <strain evidence="1 2">DSM 45044</strain>
    </source>
</reference>
<dbReference type="Proteomes" id="UP000321617">
    <property type="component" value="Unassembled WGS sequence"/>
</dbReference>
<proteinExistence type="predicted"/>
<protein>
    <submittedName>
        <fullName evidence="1">Uncharacterized protein</fullName>
    </submittedName>
</protein>
<dbReference type="OrthoDB" id="3429111at2"/>
<organism evidence="1 2">
    <name type="scientific">Stackebrandtia albiflava</name>
    <dbReference type="NCBI Taxonomy" id="406432"/>
    <lineage>
        <taxon>Bacteria</taxon>
        <taxon>Bacillati</taxon>
        <taxon>Actinomycetota</taxon>
        <taxon>Actinomycetes</taxon>
        <taxon>Glycomycetales</taxon>
        <taxon>Glycomycetaceae</taxon>
        <taxon>Stackebrandtia</taxon>
    </lineage>
</organism>